<evidence type="ECO:0000259" key="5">
    <source>
        <dbReference type="PROSITE" id="PS50075"/>
    </source>
</evidence>
<dbReference type="InterPro" id="IPR001242">
    <property type="entry name" value="Condensation_dom"/>
</dbReference>
<dbReference type="Pfam" id="PF00550">
    <property type="entry name" value="PP-binding"/>
    <property type="match status" value="1"/>
</dbReference>
<dbReference type="SUPFAM" id="SSF47336">
    <property type="entry name" value="ACP-like"/>
    <property type="match status" value="1"/>
</dbReference>
<feature type="domain" description="Carrier" evidence="5">
    <location>
        <begin position="162"/>
        <end position="235"/>
    </location>
</feature>
<dbReference type="InterPro" id="IPR009081">
    <property type="entry name" value="PP-bd_ACP"/>
</dbReference>
<dbReference type="PANTHER" id="PTHR45527:SF11">
    <property type="entry name" value="NONRIBOSOMAL PEPTIDE SYNTHETASE 5"/>
    <property type="match status" value="1"/>
</dbReference>
<gene>
    <name evidence="6" type="ORF">THARTR1_02796</name>
</gene>
<dbReference type="GO" id="GO:0031177">
    <property type="term" value="F:phosphopantetheine binding"/>
    <property type="evidence" value="ECO:0007669"/>
    <property type="project" value="TreeGrafter"/>
</dbReference>
<evidence type="ECO:0000256" key="4">
    <source>
        <dbReference type="ARBA" id="ARBA00029454"/>
    </source>
</evidence>
<evidence type="ECO:0000313" key="7">
    <source>
        <dbReference type="Proteomes" id="UP000236290"/>
    </source>
</evidence>
<dbReference type="AlphaFoldDB" id="A0A2K0UGN3"/>
<dbReference type="SUPFAM" id="SSF52777">
    <property type="entry name" value="CoA-dependent acyltransferases"/>
    <property type="match status" value="1"/>
</dbReference>
<dbReference type="GO" id="GO:0005737">
    <property type="term" value="C:cytoplasm"/>
    <property type="evidence" value="ECO:0007669"/>
    <property type="project" value="TreeGrafter"/>
</dbReference>
<evidence type="ECO:0000256" key="1">
    <source>
        <dbReference type="ARBA" id="ARBA00022450"/>
    </source>
</evidence>
<keyword evidence="2" id="KW-0597">Phosphoprotein</keyword>
<comment type="similarity">
    <text evidence="4">Belongs to the NRP synthetase family.</text>
</comment>
<dbReference type="PANTHER" id="PTHR45527">
    <property type="entry name" value="NONRIBOSOMAL PEPTIDE SYNTHETASE"/>
    <property type="match status" value="1"/>
</dbReference>
<keyword evidence="1" id="KW-0596">Phosphopantetheine</keyword>
<dbReference type="EMBL" id="MTYI01000037">
    <property type="protein sequence ID" value="PNP56954.1"/>
    <property type="molecule type" value="Genomic_DNA"/>
</dbReference>
<dbReference type="Pfam" id="PF00668">
    <property type="entry name" value="Condensation"/>
    <property type="match status" value="1"/>
</dbReference>
<dbReference type="GO" id="GO:0016874">
    <property type="term" value="F:ligase activity"/>
    <property type="evidence" value="ECO:0007669"/>
    <property type="project" value="UniProtKB-KW"/>
</dbReference>
<name>A0A2K0UGN3_TRIHA</name>
<evidence type="ECO:0000256" key="3">
    <source>
        <dbReference type="ARBA" id="ARBA00022598"/>
    </source>
</evidence>
<dbReference type="InterPro" id="IPR036736">
    <property type="entry name" value="ACP-like_sf"/>
</dbReference>
<reference evidence="6 7" key="1">
    <citation type="submission" date="2017-02" db="EMBL/GenBank/DDBJ databases">
        <title>Genomes of Trichoderma spp. with biocontrol activity.</title>
        <authorList>
            <person name="Gardiner D."/>
            <person name="Kazan K."/>
            <person name="Vos C."/>
            <person name="Harvey P."/>
        </authorList>
    </citation>
    <scope>NUCLEOTIDE SEQUENCE [LARGE SCALE GENOMIC DNA]</scope>
    <source>
        <strain evidence="6 7">Tr1</strain>
    </source>
</reference>
<protein>
    <recommendedName>
        <fullName evidence="5">Carrier domain-containing protein</fullName>
    </recommendedName>
</protein>
<dbReference type="GO" id="GO:0043041">
    <property type="term" value="P:amino acid activation for nonribosomal peptide biosynthetic process"/>
    <property type="evidence" value="ECO:0007669"/>
    <property type="project" value="TreeGrafter"/>
</dbReference>
<proteinExistence type="inferred from homology"/>
<keyword evidence="3" id="KW-0436">Ligase</keyword>
<dbReference type="Gene3D" id="3.30.559.30">
    <property type="entry name" value="Nonribosomal peptide synthetase, condensation domain"/>
    <property type="match status" value="1"/>
</dbReference>
<comment type="caution">
    <text evidence="6">The sequence shown here is derived from an EMBL/GenBank/DDBJ whole genome shotgun (WGS) entry which is preliminary data.</text>
</comment>
<evidence type="ECO:0000256" key="2">
    <source>
        <dbReference type="ARBA" id="ARBA00022553"/>
    </source>
</evidence>
<dbReference type="PROSITE" id="PS50075">
    <property type="entry name" value="CARRIER"/>
    <property type="match status" value="1"/>
</dbReference>
<dbReference type="GO" id="GO:0044550">
    <property type="term" value="P:secondary metabolite biosynthetic process"/>
    <property type="evidence" value="ECO:0007669"/>
    <property type="project" value="TreeGrafter"/>
</dbReference>
<accession>A0A2K0UGN3</accession>
<organism evidence="6 7">
    <name type="scientific">Trichoderma harzianum</name>
    <name type="common">Hypocrea lixii</name>
    <dbReference type="NCBI Taxonomy" id="5544"/>
    <lineage>
        <taxon>Eukaryota</taxon>
        <taxon>Fungi</taxon>
        <taxon>Dikarya</taxon>
        <taxon>Ascomycota</taxon>
        <taxon>Pezizomycotina</taxon>
        <taxon>Sordariomycetes</taxon>
        <taxon>Hypocreomycetidae</taxon>
        <taxon>Hypocreales</taxon>
        <taxon>Hypocreaceae</taxon>
        <taxon>Trichoderma</taxon>
    </lineage>
</organism>
<evidence type="ECO:0000313" key="6">
    <source>
        <dbReference type="EMBL" id="PNP56954.1"/>
    </source>
</evidence>
<sequence length="235" mass="26226">MGLLLDRLPVRIKLDDNNMADSSMLIKDIVSEVNLSVENQIPYSEILQLAKDRRSLFDVVVIYHWQSDALEHSLKIPGAQVSSKRIRARGAKFTLQLEFSERDNGLHCGIEYNASVLSPPQMAAIMSFIPTVFKSLISGSAPAEILSSLRPLKNDNLLAAMPSYNKRVNEVRKAFSEALGIYTEDITPMTTLYDLGGTSLTALRLHYFLGEKGLRGDLRDILRGPSLGEIAWMFQ</sequence>
<dbReference type="Gene3D" id="1.10.1200.10">
    <property type="entry name" value="ACP-like"/>
    <property type="match status" value="1"/>
</dbReference>
<dbReference type="Proteomes" id="UP000236290">
    <property type="component" value="Unassembled WGS sequence"/>
</dbReference>